<evidence type="ECO:0000313" key="3">
    <source>
        <dbReference type="EMBL" id="GCE99712.1"/>
    </source>
</evidence>
<dbReference type="AlphaFoldDB" id="A0A4C2EBN0"/>
<evidence type="ECO:0000256" key="1">
    <source>
        <dbReference type="SAM" id="MobiDB-lite"/>
    </source>
</evidence>
<comment type="caution">
    <text evidence="3">The sequence shown here is derived from an EMBL/GenBank/DDBJ whole genome shotgun (WGS) entry which is preliminary data.</text>
</comment>
<sequence>MFLWFGYPISFGLSEGGNVMQPDSEGIFYGILGVLLLGIPPALFVPVAYNIGFEKLGLNDTVDHYGQGAAPTGSAVSKPPAPLPSAKGTDSADKGDAAKQSSKKTKRVKKVKRPIREPPNEPAEEEISESAGGY</sequence>
<feature type="region of interest" description="Disordered" evidence="1">
    <location>
        <begin position="67"/>
        <end position="134"/>
    </location>
</feature>
<dbReference type="Proteomes" id="UP000301737">
    <property type="component" value="Unassembled WGS sequence"/>
</dbReference>
<keyword evidence="2" id="KW-1133">Transmembrane helix</keyword>
<dbReference type="OrthoDB" id="536545at2759"/>
<protein>
    <submittedName>
        <fullName evidence="3">Ion channel activity</fullName>
    </submittedName>
</protein>
<dbReference type="Gene3D" id="1.20.1070.10">
    <property type="entry name" value="Rhodopsin 7-helix transmembrane proteins"/>
    <property type="match status" value="1"/>
</dbReference>
<dbReference type="SUPFAM" id="SSF81321">
    <property type="entry name" value="Family A G protein-coupled receptor-like"/>
    <property type="match status" value="1"/>
</dbReference>
<name>A0A4C2EBN0_9SACH</name>
<feature type="transmembrane region" description="Helical" evidence="2">
    <location>
        <begin position="27"/>
        <end position="49"/>
    </location>
</feature>
<reference evidence="3 4" key="1">
    <citation type="submission" date="2019-01" db="EMBL/GenBank/DDBJ databases">
        <title>Draft Genome Sequencing of Zygosaccharomyces mellis Ca-7.</title>
        <authorList>
            <person name="Shiwa Y."/>
            <person name="Kanesaki Y."/>
            <person name="Ishige T."/>
            <person name="Mura K."/>
            <person name="Hori T."/>
            <person name="Tamura T."/>
        </authorList>
    </citation>
    <scope>NUCLEOTIDE SEQUENCE [LARGE SCALE GENOMIC DNA]</scope>
    <source>
        <strain evidence="3 4">Ca-7</strain>
    </source>
</reference>
<organism evidence="3 4">
    <name type="scientific">Zygosaccharomyces mellis</name>
    <dbReference type="NCBI Taxonomy" id="42258"/>
    <lineage>
        <taxon>Eukaryota</taxon>
        <taxon>Fungi</taxon>
        <taxon>Dikarya</taxon>
        <taxon>Ascomycota</taxon>
        <taxon>Saccharomycotina</taxon>
        <taxon>Saccharomycetes</taxon>
        <taxon>Saccharomycetales</taxon>
        <taxon>Saccharomycetaceae</taxon>
        <taxon>Zygosaccharomyces</taxon>
    </lineage>
</organism>
<keyword evidence="2" id="KW-0472">Membrane</keyword>
<feature type="compositionally biased region" description="Basic residues" evidence="1">
    <location>
        <begin position="101"/>
        <end position="113"/>
    </location>
</feature>
<keyword evidence="4" id="KW-1185">Reference proteome</keyword>
<gene>
    <name evidence="3" type="primary">OPS1_2</name>
    <name evidence="3" type="ORF">ZYGM_002655</name>
</gene>
<keyword evidence="2" id="KW-0812">Transmembrane</keyword>
<evidence type="ECO:0000256" key="2">
    <source>
        <dbReference type="SAM" id="Phobius"/>
    </source>
</evidence>
<evidence type="ECO:0000313" key="4">
    <source>
        <dbReference type="Proteomes" id="UP000301737"/>
    </source>
</evidence>
<proteinExistence type="predicted"/>
<dbReference type="EMBL" id="BIMX01000012">
    <property type="protein sequence ID" value="GCE99712.1"/>
    <property type="molecule type" value="Genomic_DNA"/>
</dbReference>
<accession>A0A4C2EBN0</accession>